<feature type="transmembrane region" description="Helical" evidence="1">
    <location>
        <begin position="55"/>
        <end position="72"/>
    </location>
</feature>
<accession>A0A3D9RLQ8</accession>
<dbReference type="AlphaFoldDB" id="A0A3D9RLQ8"/>
<dbReference type="EMBL" id="QTTQ01000011">
    <property type="protein sequence ID" value="REE80488.1"/>
    <property type="molecule type" value="Genomic_DNA"/>
</dbReference>
<dbReference type="OrthoDB" id="677174at2"/>
<proteinExistence type="predicted"/>
<keyword evidence="1" id="KW-0472">Membrane</keyword>
<evidence type="ECO:0000256" key="1">
    <source>
        <dbReference type="SAM" id="Phobius"/>
    </source>
</evidence>
<keyword evidence="3" id="KW-1185">Reference proteome</keyword>
<dbReference type="Proteomes" id="UP000256429">
    <property type="component" value="Unassembled WGS sequence"/>
</dbReference>
<comment type="caution">
    <text evidence="2">The sequence shown here is derived from an EMBL/GenBank/DDBJ whole genome shotgun (WGS) entry which is preliminary data.</text>
</comment>
<organism evidence="2 3">
    <name type="scientific">Lutibacter oceani</name>
    <dbReference type="NCBI Taxonomy" id="1853311"/>
    <lineage>
        <taxon>Bacteria</taxon>
        <taxon>Pseudomonadati</taxon>
        <taxon>Bacteroidota</taxon>
        <taxon>Flavobacteriia</taxon>
        <taxon>Flavobacteriales</taxon>
        <taxon>Flavobacteriaceae</taxon>
        <taxon>Lutibacter</taxon>
    </lineage>
</organism>
<protein>
    <recommendedName>
        <fullName evidence="4">Inner membrane protein</fullName>
    </recommendedName>
</protein>
<keyword evidence="1" id="KW-1133">Transmembrane helix</keyword>
<evidence type="ECO:0000313" key="2">
    <source>
        <dbReference type="EMBL" id="REE80488.1"/>
    </source>
</evidence>
<reference evidence="2 3" key="1">
    <citation type="submission" date="2018-08" db="EMBL/GenBank/DDBJ databases">
        <title>Genomic Encyclopedia of Type Strains, Phase III (KMG-III): the genomes of soil and plant-associated and newly described type strains.</title>
        <authorList>
            <person name="Whitman W."/>
        </authorList>
    </citation>
    <scope>NUCLEOTIDE SEQUENCE [LARGE SCALE GENOMIC DNA]</scope>
    <source>
        <strain evidence="2 3">325-5</strain>
    </source>
</reference>
<keyword evidence="1" id="KW-0812">Transmembrane</keyword>
<name>A0A3D9RLQ8_9FLAO</name>
<sequence>MLLNISYTEWVGYMASAVLMVSFLMKNISTLRIVNSTGAILFILYGIMLKTSWPIIISNGFILMVNIYYLYFKQSKS</sequence>
<dbReference type="RefSeq" id="WP_115880974.1">
    <property type="nucleotide sequence ID" value="NZ_QTTQ01000011.1"/>
</dbReference>
<feature type="transmembrane region" description="Helical" evidence="1">
    <location>
        <begin position="31"/>
        <end position="49"/>
    </location>
</feature>
<evidence type="ECO:0000313" key="3">
    <source>
        <dbReference type="Proteomes" id="UP000256429"/>
    </source>
</evidence>
<feature type="transmembrane region" description="Helical" evidence="1">
    <location>
        <begin position="6"/>
        <end position="24"/>
    </location>
</feature>
<gene>
    <name evidence="2" type="ORF">BX611_2131</name>
</gene>
<evidence type="ECO:0008006" key="4">
    <source>
        <dbReference type="Google" id="ProtNLM"/>
    </source>
</evidence>